<dbReference type="SUPFAM" id="SSF52172">
    <property type="entry name" value="CheY-like"/>
    <property type="match status" value="1"/>
</dbReference>
<dbReference type="InterPro" id="IPR011006">
    <property type="entry name" value="CheY-like_superfamily"/>
</dbReference>
<evidence type="ECO:0000313" key="9">
    <source>
        <dbReference type="EMBL" id="WBB06755.1"/>
    </source>
</evidence>
<keyword evidence="11" id="KW-1185">Reference proteome</keyword>
<reference evidence="8 10" key="1">
    <citation type="submission" date="2019-08" db="EMBL/GenBank/DDBJ databases">
        <title>In-depth cultivation of the pig gut microbiome towards novel bacterial diversity and tailored functional studies.</title>
        <authorList>
            <person name="Wylensek D."/>
            <person name="Hitch T.C.A."/>
            <person name="Clavel T."/>
        </authorList>
    </citation>
    <scope>NUCLEOTIDE SEQUENCE [LARGE SCALE GENOMIC DNA]</scope>
    <source>
        <strain evidence="8 10">BL-178-WT-3A</strain>
    </source>
</reference>
<dbReference type="SUPFAM" id="SSF46894">
    <property type="entry name" value="C-terminal effector domain of the bipartite response regulators"/>
    <property type="match status" value="1"/>
</dbReference>
<evidence type="ECO:0000256" key="1">
    <source>
        <dbReference type="ARBA" id="ARBA00022553"/>
    </source>
</evidence>
<dbReference type="SMART" id="SM00421">
    <property type="entry name" value="HTH_LUXR"/>
    <property type="match status" value="1"/>
</dbReference>
<dbReference type="AlphaFoldDB" id="A0A6N7X231"/>
<evidence type="ECO:0000313" key="8">
    <source>
        <dbReference type="EMBL" id="MST53467.1"/>
    </source>
</evidence>
<evidence type="ECO:0000256" key="2">
    <source>
        <dbReference type="ARBA" id="ARBA00023015"/>
    </source>
</evidence>
<dbReference type="Pfam" id="PF00072">
    <property type="entry name" value="Response_reg"/>
    <property type="match status" value="1"/>
</dbReference>
<dbReference type="InterPro" id="IPR000792">
    <property type="entry name" value="Tscrpt_reg_LuxR_C"/>
</dbReference>
<keyword evidence="4" id="KW-0804">Transcription</keyword>
<dbReference type="InterPro" id="IPR001789">
    <property type="entry name" value="Sig_transdc_resp-reg_receiver"/>
</dbReference>
<protein>
    <submittedName>
        <fullName evidence="8">Response regulator transcription factor</fullName>
    </submittedName>
</protein>
<keyword evidence="1 5" id="KW-0597">Phosphoprotein</keyword>
<dbReference type="Gene3D" id="3.40.50.2300">
    <property type="match status" value="1"/>
</dbReference>
<dbReference type="RefSeq" id="WP_154454637.1">
    <property type="nucleotide sequence ID" value="NZ_BRXN01000018.1"/>
</dbReference>
<feature type="modified residue" description="4-aspartylphosphate" evidence="5">
    <location>
        <position position="57"/>
    </location>
</feature>
<organism evidence="8 10">
    <name type="scientific">Streptococcus alactolyticus</name>
    <dbReference type="NCBI Taxonomy" id="29389"/>
    <lineage>
        <taxon>Bacteria</taxon>
        <taxon>Bacillati</taxon>
        <taxon>Bacillota</taxon>
        <taxon>Bacilli</taxon>
        <taxon>Lactobacillales</taxon>
        <taxon>Streptococcaceae</taxon>
        <taxon>Streptococcus</taxon>
    </lineage>
</organism>
<evidence type="ECO:0000259" key="6">
    <source>
        <dbReference type="PROSITE" id="PS50043"/>
    </source>
</evidence>
<evidence type="ECO:0000313" key="11">
    <source>
        <dbReference type="Proteomes" id="UP001212085"/>
    </source>
</evidence>
<dbReference type="Proteomes" id="UP001212085">
    <property type="component" value="Chromosome"/>
</dbReference>
<dbReference type="GO" id="GO:0003677">
    <property type="term" value="F:DNA binding"/>
    <property type="evidence" value="ECO:0007669"/>
    <property type="project" value="UniProtKB-KW"/>
</dbReference>
<evidence type="ECO:0000256" key="3">
    <source>
        <dbReference type="ARBA" id="ARBA00023125"/>
    </source>
</evidence>
<dbReference type="PROSITE" id="PS50043">
    <property type="entry name" value="HTH_LUXR_2"/>
    <property type="match status" value="1"/>
</dbReference>
<dbReference type="EMBL" id="CP114883">
    <property type="protein sequence ID" value="WBB06755.1"/>
    <property type="molecule type" value="Genomic_DNA"/>
</dbReference>
<feature type="domain" description="Response regulatory" evidence="7">
    <location>
        <begin position="6"/>
        <end position="122"/>
    </location>
</feature>
<dbReference type="Pfam" id="PF00196">
    <property type="entry name" value="GerE"/>
    <property type="match status" value="1"/>
</dbReference>
<dbReference type="PROSITE" id="PS00622">
    <property type="entry name" value="HTH_LUXR_1"/>
    <property type="match status" value="1"/>
</dbReference>
<dbReference type="OrthoDB" id="9780153at2"/>
<gene>
    <name evidence="8" type="ORF">FYJ82_03385</name>
    <name evidence="9" type="ORF">O6R09_02120</name>
</gene>
<evidence type="ECO:0000256" key="4">
    <source>
        <dbReference type="ARBA" id="ARBA00023163"/>
    </source>
</evidence>
<dbReference type="PROSITE" id="PS50110">
    <property type="entry name" value="RESPONSE_REGULATORY"/>
    <property type="match status" value="1"/>
</dbReference>
<dbReference type="Proteomes" id="UP000471052">
    <property type="component" value="Unassembled WGS sequence"/>
</dbReference>
<name>A0A6N7X231_STRAY</name>
<dbReference type="InterPro" id="IPR039420">
    <property type="entry name" value="WalR-like"/>
</dbReference>
<keyword evidence="2" id="KW-0805">Transcription regulation</keyword>
<dbReference type="PANTHER" id="PTHR43214">
    <property type="entry name" value="TWO-COMPONENT RESPONSE REGULATOR"/>
    <property type="match status" value="1"/>
</dbReference>
<keyword evidence="3" id="KW-0238">DNA-binding</keyword>
<dbReference type="CDD" id="cd17535">
    <property type="entry name" value="REC_NarL-like"/>
    <property type="match status" value="1"/>
</dbReference>
<reference evidence="9 11" key="2">
    <citation type="submission" date="2022-12" db="EMBL/GenBank/DDBJ databases">
        <title>Streptococcus alactolyticus LGM, complete genome.</title>
        <authorList>
            <person name="Liu Z."/>
            <person name="Mu C."/>
            <person name="Zhu W."/>
        </authorList>
    </citation>
    <scope>NUCLEOTIDE SEQUENCE [LARGE SCALE GENOMIC DNA]</scope>
    <source>
        <strain evidence="9 11">LGM</strain>
    </source>
</reference>
<accession>A0A6N7X231</accession>
<evidence type="ECO:0000256" key="5">
    <source>
        <dbReference type="PROSITE-ProRule" id="PRU00169"/>
    </source>
</evidence>
<dbReference type="GeneID" id="99636200"/>
<dbReference type="SMART" id="SM00448">
    <property type="entry name" value="REC"/>
    <property type="match status" value="1"/>
</dbReference>
<dbReference type="PANTHER" id="PTHR43214:SF37">
    <property type="entry name" value="TRANSCRIPTIONAL REGULATORY PROTEIN YDFI"/>
    <property type="match status" value="1"/>
</dbReference>
<evidence type="ECO:0000259" key="7">
    <source>
        <dbReference type="PROSITE" id="PS50110"/>
    </source>
</evidence>
<dbReference type="InterPro" id="IPR058245">
    <property type="entry name" value="NreC/VraR/RcsB-like_REC"/>
</dbReference>
<evidence type="ECO:0000313" key="10">
    <source>
        <dbReference type="Proteomes" id="UP000471052"/>
    </source>
</evidence>
<dbReference type="CDD" id="cd06170">
    <property type="entry name" value="LuxR_C_like"/>
    <property type="match status" value="1"/>
</dbReference>
<proteinExistence type="predicted"/>
<dbReference type="GO" id="GO:0006355">
    <property type="term" value="P:regulation of DNA-templated transcription"/>
    <property type="evidence" value="ECO:0007669"/>
    <property type="project" value="InterPro"/>
</dbReference>
<dbReference type="PRINTS" id="PR00038">
    <property type="entry name" value="HTHLUXR"/>
</dbReference>
<feature type="domain" description="HTH luxR-type" evidence="6">
    <location>
        <begin position="142"/>
        <end position="207"/>
    </location>
</feature>
<dbReference type="EMBL" id="VUNP01000010">
    <property type="protein sequence ID" value="MST53467.1"/>
    <property type="molecule type" value="Genomic_DNA"/>
</dbReference>
<dbReference type="InterPro" id="IPR016032">
    <property type="entry name" value="Sig_transdc_resp-reg_C-effctor"/>
</dbReference>
<sequence>MTQKISVILVDDHEMVRLGLKSFLDLQPDVEVIGEASNGKEGIDLALDLKPDVVVMDLVMPEMDGVEATLTLLKKWKKAKILVLTSYLDNEKVYPVINAGAKGYMLKTSSAAEILNAIQKVARGDLAIETEVDKKIKNHDHIRELHEDLTGRERDILRLLAKGYDNQTIADELFISLKTVKTHVSNILSKLDVDDRTQAVVYAFKHHLVPQDDE</sequence>
<dbReference type="GO" id="GO:0000160">
    <property type="term" value="P:phosphorelay signal transduction system"/>
    <property type="evidence" value="ECO:0007669"/>
    <property type="project" value="InterPro"/>
</dbReference>